<evidence type="ECO:0000313" key="2">
    <source>
        <dbReference type="EMBL" id="CAE7929668.1"/>
    </source>
</evidence>
<dbReference type="Proteomes" id="UP000601435">
    <property type="component" value="Unassembled WGS sequence"/>
</dbReference>
<comment type="caution">
    <text evidence="2">The sequence shown here is derived from an EMBL/GenBank/DDBJ whole genome shotgun (WGS) entry which is preliminary data.</text>
</comment>
<reference evidence="2" key="1">
    <citation type="submission" date="2021-02" db="EMBL/GenBank/DDBJ databases">
        <authorList>
            <person name="Dougan E. K."/>
            <person name="Rhodes N."/>
            <person name="Thang M."/>
            <person name="Chan C."/>
        </authorList>
    </citation>
    <scope>NUCLEOTIDE SEQUENCE</scope>
</reference>
<gene>
    <name evidence="2" type="primary">RER1C</name>
    <name evidence="2" type="ORF">SNEC2469_LOCUS32296</name>
</gene>
<feature type="region of interest" description="Disordered" evidence="1">
    <location>
        <begin position="28"/>
        <end position="115"/>
    </location>
</feature>
<protein>
    <submittedName>
        <fullName evidence="2">RER1C protein</fullName>
    </submittedName>
</protein>
<organism evidence="2 3">
    <name type="scientific">Symbiodinium necroappetens</name>
    <dbReference type="NCBI Taxonomy" id="1628268"/>
    <lineage>
        <taxon>Eukaryota</taxon>
        <taxon>Sar</taxon>
        <taxon>Alveolata</taxon>
        <taxon>Dinophyceae</taxon>
        <taxon>Suessiales</taxon>
        <taxon>Symbiodiniaceae</taxon>
        <taxon>Symbiodinium</taxon>
    </lineage>
</organism>
<sequence>KAWADEFITLYADDSLLQTMAAAEQMEIDQSRDAQAQLREVLGSATPFSAGGPARKSERDEEEDPKEPATKFHRGQHKGMSGKGWKEAHGSDKNWWGNSRSSQEDPWAEAASRSGGKLPDLATQHLLQTLVKMVTRHEEELARIRIDTNFMLFMDVMSEGVYELMKLTAEQWHEKFTAKKVTASLRVMLMLALLGEIQDRMVKTVESDEQLARCINIGWMAEGSTRLNPVYRYFRWNPDTKAQEQCDTSTRPLAKDPKGEVVPFLLSLSLRQTQAGRCHEALMALSGCACLKLAGLRLRPDRGQKQPLMKELEQAYLAVPYTDWTAREQTWNRSNQYADKRADKSNQDCYGKAAVALQKAIASGKHLLPGSLPWMPILSNWPQLHRQQDAGSFCAHLLAYASPPGFGGEWQARLSNPDMTVDSGPLLAPLSLEVQGPDLQSAVDAWATQHAVHGLYLPTGVLVLQLKRYERGCFSLRVLVVLRPWRGPWSIACRLRLLASANVSQLRVTLPFGSSRWLYAHPAATSGSLCPVTMIENALDDLCRELALPGHIYYDSLEEMLLLNALHSLAMTVGRNVPPSLTMASTNELCYMAGRLLPPAELEQFQQYAAALGRHLPGTDSISFPPLLTPPQEEMHEAEFAAANYLLNGSGSLWSAVRHVVSLLPFREVKRQHQEKLQQQFAAGAYGHRGFVGLCKQTEQFGSALRLINMLICNSHSGHVWTTVVITVNNVAGLHVDKQNAPFCSLVLGLSHHCQGHMWIQSSRGMPWTGPGRSLAATGHRLDVSARAYLLPTFSHPHCTEPSTFGDRLVLIAYVIGQYESLSQKHVSKLHDLGFCPPRAIPAREVKSKSEIEVVD</sequence>
<feature type="non-terminal residue" evidence="2">
    <location>
        <position position="1"/>
    </location>
</feature>
<dbReference type="OrthoDB" id="453610at2759"/>
<dbReference type="EMBL" id="CAJNJA010081264">
    <property type="protein sequence ID" value="CAE7929668.1"/>
    <property type="molecule type" value="Genomic_DNA"/>
</dbReference>
<name>A0A813C207_9DINO</name>
<accession>A0A813C207</accession>
<proteinExistence type="predicted"/>
<evidence type="ECO:0000256" key="1">
    <source>
        <dbReference type="SAM" id="MobiDB-lite"/>
    </source>
</evidence>
<evidence type="ECO:0000313" key="3">
    <source>
        <dbReference type="Proteomes" id="UP000601435"/>
    </source>
</evidence>
<dbReference type="AlphaFoldDB" id="A0A813C207"/>
<keyword evidence="3" id="KW-1185">Reference proteome</keyword>